<feature type="region of interest" description="Disordered" evidence="1">
    <location>
        <begin position="589"/>
        <end position="611"/>
    </location>
</feature>
<sequence>MAVKRRRQSNASGSPPTRSPTDSGQGTQPMAGNVVDPGNSTQSRPASQDQEQGNPAATNITAPLFTEDETAPTGNGTEQPRQSNDASDGDDQAATAKALMGLFEEIVKTQLGLRFSQASGRSDPQILDQVKADVKRVIGLDDDTISKEVNRYYKQRAENSGTTSGNDLGGSADQDSDDGSEPLSPPPAEIRHPDDPGEQEVKDEKKRNLASDRLAKYLNHVNGNDLFLPQDFLELQTFSANELIRLLESQDFEYNPDVVRQIMRDPSGDRHEEEPRLVLRYLAHRHTIPPPSPHPTRQSPRDHEHFKEIDGKWYVIFEKEVIGSDGKKRIYRQVDELPIFNPDAPAIKIPDNEKDSEIDHPGKLPTFNKYDDGLWELKEETEACGKWRRIYDDQSKHKHRQNTKAEPLFVARKFHRQTKAYLDQYKLGQSWDDWSRNAGKFDINDVQLCRDYNRWIQQVMDRADYRYKKRRVRPCWSREEITALRRHFNDLINSSGVVIAHLFPNWKEAIRKVNEALLARYPDAEPRNENSVSSMAERDSYANDQPSLGTHEWRELGKLLHLLKQKNPTLDFPRNVLFPGRDPIPMDDITAMQAGGHSNPSKKAPGKIKRSEKRIPKLMVKLEDGKIIVTDRFGGKVVKKFGLMDHVPDHVQDDAAGEQDQAGEEQDDGEPDEEDGGQEEGEDEGRQRKKRRTDNGQ</sequence>
<dbReference type="RefSeq" id="XP_033678863.1">
    <property type="nucleotide sequence ID" value="XM_033830046.1"/>
</dbReference>
<evidence type="ECO:0000256" key="1">
    <source>
        <dbReference type="SAM" id="MobiDB-lite"/>
    </source>
</evidence>
<feature type="compositionally biased region" description="Basic residues" evidence="1">
    <location>
        <begin position="687"/>
        <end position="697"/>
    </location>
</feature>
<evidence type="ECO:0000313" key="3">
    <source>
        <dbReference type="Proteomes" id="UP000800094"/>
    </source>
</evidence>
<dbReference type="OrthoDB" id="3741782at2759"/>
<organism evidence="2 3">
    <name type="scientific">Trematosphaeria pertusa</name>
    <dbReference type="NCBI Taxonomy" id="390896"/>
    <lineage>
        <taxon>Eukaryota</taxon>
        <taxon>Fungi</taxon>
        <taxon>Dikarya</taxon>
        <taxon>Ascomycota</taxon>
        <taxon>Pezizomycotina</taxon>
        <taxon>Dothideomycetes</taxon>
        <taxon>Pleosporomycetidae</taxon>
        <taxon>Pleosporales</taxon>
        <taxon>Massarineae</taxon>
        <taxon>Trematosphaeriaceae</taxon>
        <taxon>Trematosphaeria</taxon>
    </lineage>
</organism>
<evidence type="ECO:0000313" key="2">
    <source>
        <dbReference type="EMBL" id="KAF2243859.1"/>
    </source>
</evidence>
<protein>
    <submittedName>
        <fullName evidence="2">Uncharacterized protein</fullName>
    </submittedName>
</protein>
<feature type="compositionally biased region" description="Polar residues" evidence="1">
    <location>
        <begin position="9"/>
        <end position="30"/>
    </location>
</feature>
<feature type="compositionally biased region" description="Polar residues" evidence="1">
    <location>
        <begin position="38"/>
        <end position="61"/>
    </location>
</feature>
<dbReference type="Proteomes" id="UP000800094">
    <property type="component" value="Unassembled WGS sequence"/>
</dbReference>
<name>A0A6A6I134_9PLEO</name>
<reference evidence="2" key="1">
    <citation type="journal article" date="2020" name="Stud. Mycol.">
        <title>101 Dothideomycetes genomes: a test case for predicting lifestyles and emergence of pathogens.</title>
        <authorList>
            <person name="Haridas S."/>
            <person name="Albert R."/>
            <person name="Binder M."/>
            <person name="Bloem J."/>
            <person name="Labutti K."/>
            <person name="Salamov A."/>
            <person name="Andreopoulos B."/>
            <person name="Baker S."/>
            <person name="Barry K."/>
            <person name="Bills G."/>
            <person name="Bluhm B."/>
            <person name="Cannon C."/>
            <person name="Castanera R."/>
            <person name="Culley D."/>
            <person name="Daum C."/>
            <person name="Ezra D."/>
            <person name="Gonzalez J."/>
            <person name="Henrissat B."/>
            <person name="Kuo A."/>
            <person name="Liang C."/>
            <person name="Lipzen A."/>
            <person name="Lutzoni F."/>
            <person name="Magnuson J."/>
            <person name="Mondo S."/>
            <person name="Nolan M."/>
            <person name="Ohm R."/>
            <person name="Pangilinan J."/>
            <person name="Park H.-J."/>
            <person name="Ramirez L."/>
            <person name="Alfaro M."/>
            <person name="Sun H."/>
            <person name="Tritt A."/>
            <person name="Yoshinaga Y."/>
            <person name="Zwiers L.-H."/>
            <person name="Turgeon B."/>
            <person name="Goodwin S."/>
            <person name="Spatafora J."/>
            <person name="Crous P."/>
            <person name="Grigoriev I."/>
        </authorList>
    </citation>
    <scope>NUCLEOTIDE SEQUENCE</scope>
    <source>
        <strain evidence="2">CBS 122368</strain>
    </source>
</reference>
<feature type="region of interest" description="Disordered" evidence="1">
    <location>
        <begin position="525"/>
        <end position="544"/>
    </location>
</feature>
<gene>
    <name evidence="2" type="ORF">BU26DRAFT_523428</name>
</gene>
<feature type="region of interest" description="Disordered" evidence="1">
    <location>
        <begin position="1"/>
        <end position="96"/>
    </location>
</feature>
<feature type="region of interest" description="Disordered" evidence="1">
    <location>
        <begin position="155"/>
        <end position="207"/>
    </location>
</feature>
<dbReference type="GeneID" id="54583376"/>
<feature type="compositionally biased region" description="Polar residues" evidence="1">
    <location>
        <begin position="72"/>
        <end position="86"/>
    </location>
</feature>
<feature type="compositionally biased region" description="Basic and acidic residues" evidence="1">
    <location>
        <begin position="189"/>
        <end position="207"/>
    </location>
</feature>
<proteinExistence type="predicted"/>
<keyword evidence="3" id="KW-1185">Reference proteome</keyword>
<feature type="region of interest" description="Disordered" evidence="1">
    <location>
        <begin position="650"/>
        <end position="697"/>
    </location>
</feature>
<accession>A0A6A6I134</accession>
<feature type="compositionally biased region" description="Acidic residues" evidence="1">
    <location>
        <begin position="655"/>
        <end position="683"/>
    </location>
</feature>
<dbReference type="AlphaFoldDB" id="A0A6A6I134"/>
<dbReference type="EMBL" id="ML987204">
    <property type="protein sequence ID" value="KAF2243859.1"/>
    <property type="molecule type" value="Genomic_DNA"/>
</dbReference>